<keyword evidence="1" id="KW-0472">Membrane</keyword>
<organism evidence="3 4">
    <name type="scientific">Gordonia liuliyuniae</name>
    <dbReference type="NCBI Taxonomy" id="2911517"/>
    <lineage>
        <taxon>Bacteria</taxon>
        <taxon>Bacillati</taxon>
        <taxon>Actinomycetota</taxon>
        <taxon>Actinomycetes</taxon>
        <taxon>Mycobacteriales</taxon>
        <taxon>Gordoniaceae</taxon>
        <taxon>Gordonia</taxon>
    </lineage>
</organism>
<dbReference type="PIRSF" id="PIRSF026622">
    <property type="entry name" value="Proteas_026622"/>
    <property type="match status" value="1"/>
</dbReference>
<name>A0ABS9IWP8_9ACTN</name>
<keyword evidence="1" id="KW-0812">Transmembrane</keyword>
<dbReference type="RefSeq" id="WP_236999198.1">
    <property type="nucleotide sequence ID" value="NZ_JAKKOR010000012.1"/>
</dbReference>
<keyword evidence="4" id="KW-1185">Reference proteome</keyword>
<feature type="transmembrane region" description="Helical" evidence="1">
    <location>
        <begin position="222"/>
        <end position="244"/>
    </location>
</feature>
<evidence type="ECO:0000313" key="3">
    <source>
        <dbReference type="EMBL" id="MCF8589999.1"/>
    </source>
</evidence>
<feature type="transmembrane region" description="Helical" evidence="1">
    <location>
        <begin position="20"/>
        <end position="39"/>
    </location>
</feature>
<dbReference type="InterPro" id="IPR003675">
    <property type="entry name" value="Rce1/LyrA-like_dom"/>
</dbReference>
<proteinExistence type="predicted"/>
<accession>A0ABS9IWP8</accession>
<feature type="transmembrane region" description="Helical" evidence="1">
    <location>
        <begin position="117"/>
        <end position="134"/>
    </location>
</feature>
<dbReference type="Proteomes" id="UP001200110">
    <property type="component" value="Unassembled WGS sequence"/>
</dbReference>
<dbReference type="Pfam" id="PF02517">
    <property type="entry name" value="Rce1-like"/>
    <property type="match status" value="1"/>
</dbReference>
<evidence type="ECO:0000313" key="4">
    <source>
        <dbReference type="Proteomes" id="UP001200110"/>
    </source>
</evidence>
<evidence type="ECO:0000256" key="1">
    <source>
        <dbReference type="SAM" id="Phobius"/>
    </source>
</evidence>
<feature type="transmembrane region" description="Helical" evidence="1">
    <location>
        <begin position="45"/>
        <end position="63"/>
    </location>
</feature>
<dbReference type="EMBL" id="JAKKOR010000012">
    <property type="protein sequence ID" value="MCF8589999.1"/>
    <property type="molecule type" value="Genomic_DNA"/>
</dbReference>
<reference evidence="3 4" key="1">
    <citation type="submission" date="2022-01" db="EMBL/GenBank/DDBJ databases">
        <authorList>
            <person name="Huang Y."/>
        </authorList>
    </citation>
    <scope>NUCLEOTIDE SEQUENCE [LARGE SCALE GENOMIC DNA]</scope>
    <source>
        <strain evidence="3 4">HY366</strain>
    </source>
</reference>
<feature type="domain" description="CAAX prenyl protease 2/Lysostaphin resistance protein A-like" evidence="2">
    <location>
        <begin position="121"/>
        <end position="234"/>
    </location>
</feature>
<keyword evidence="3" id="KW-0645">Protease</keyword>
<sequence>MTHVPDPRPGSRLVRRRVRYYYLLIALVIVMFAAETTMHYTHYTWSRWIVTITALIAVSLAVGSGLRADDLGLSPRTWARGARWAAVIVLVVVVAIALALAIPPLRDLFLNDAYRELGWALYSAFVLIPLQTVIPEELLFRGVITGALLRRQSVAVTIAAQAVLFGLWHVVSSTGLSAGNDGIGDVVGSGTVGQVLGVVGAVLFTGASGAVFGWLRVTTGSLLPCLALHWAANAAGAVAAAFAWKLG</sequence>
<keyword evidence="3" id="KW-0378">Hydrolase</keyword>
<evidence type="ECO:0000259" key="2">
    <source>
        <dbReference type="Pfam" id="PF02517"/>
    </source>
</evidence>
<protein>
    <submittedName>
        <fullName evidence="3">CPBP family intramembrane metalloprotease</fullName>
    </submittedName>
</protein>
<feature type="transmembrane region" description="Helical" evidence="1">
    <location>
        <begin position="191"/>
        <end position="215"/>
    </location>
</feature>
<feature type="transmembrane region" description="Helical" evidence="1">
    <location>
        <begin position="154"/>
        <end position="171"/>
    </location>
</feature>
<dbReference type="InterPro" id="IPR015837">
    <property type="entry name" value="UCP026622_CAAX_protease"/>
</dbReference>
<gene>
    <name evidence="3" type="ORF">L5G33_16210</name>
</gene>
<keyword evidence="3" id="KW-0482">Metalloprotease</keyword>
<feature type="transmembrane region" description="Helical" evidence="1">
    <location>
        <begin position="84"/>
        <end position="105"/>
    </location>
</feature>
<dbReference type="GO" id="GO:0008237">
    <property type="term" value="F:metallopeptidase activity"/>
    <property type="evidence" value="ECO:0007669"/>
    <property type="project" value="UniProtKB-KW"/>
</dbReference>
<comment type="caution">
    <text evidence="3">The sequence shown here is derived from an EMBL/GenBank/DDBJ whole genome shotgun (WGS) entry which is preliminary data.</text>
</comment>
<keyword evidence="1" id="KW-1133">Transmembrane helix</keyword>